<feature type="compositionally biased region" description="Basic and acidic residues" evidence="1">
    <location>
        <begin position="278"/>
        <end position="290"/>
    </location>
</feature>
<evidence type="ECO:0000313" key="2">
    <source>
        <dbReference type="EMBL" id="GAT02586.1"/>
    </source>
</evidence>
<evidence type="ECO:0000313" key="3">
    <source>
        <dbReference type="Proteomes" id="UP000069705"/>
    </source>
</evidence>
<dbReference type="EMBL" id="BCSZ01000026">
    <property type="protein sequence ID" value="GAT02586.1"/>
    <property type="molecule type" value="Genomic_DNA"/>
</dbReference>
<feature type="region of interest" description="Disordered" evidence="1">
    <location>
        <begin position="278"/>
        <end position="297"/>
    </location>
</feature>
<dbReference type="RefSeq" id="WP_061263697.1">
    <property type="nucleotide sequence ID" value="NZ_BCSZ01000026.1"/>
</dbReference>
<proteinExistence type="predicted"/>
<comment type="caution">
    <text evidence="2">The sequence shown here is derived from an EMBL/GenBank/DDBJ whole genome shotgun (WGS) entry which is preliminary data.</text>
</comment>
<reference evidence="2 3" key="1">
    <citation type="journal article" date="2016" name="Genome Announc.">
        <title>Draft Genome Sequences of Five Rapidly Growing Mycobacterium Species, M. thermoresistibile, M. fortuitum subsp. acetamidolyticum, M. canariasense, M. brisbanense, and M. novocastrense.</title>
        <authorList>
            <person name="Katahira K."/>
            <person name="Ogura Y."/>
            <person name="Gotoh Y."/>
            <person name="Hayashi T."/>
        </authorList>
    </citation>
    <scope>NUCLEOTIDE SEQUENCE [LARGE SCALE GENOMIC DNA]</scope>
    <source>
        <strain evidence="2 3">JCM6368</strain>
    </source>
</reference>
<sequence>MRITPLPVRTRLYHGETLDSYIQRHAARNFCMPSDVDRALRERGIVKSKNRRDPARVQAWLELAGTSAERFTAPEYVLDQEVTERVLCLRCTRGEPARGKLTGIGMVCIRHRRWLGSPQIDLHGYFPALAAERHFRRHLAARDVLHDSLPMLIGRECASPAIIGASEIDRRRIEFGIDAVDSLTYPEQVKIARLLCLPAFLCAATDPDTDSARRSSLVTRAVEKIIPARDDADPWRATNRVWTAITHLTARRRDARIYGVPMRDTYYNILRFIQEPRDDSAASGRSREAQGRGGYGA</sequence>
<name>A0A117IEF5_MYCFO</name>
<reference evidence="3" key="2">
    <citation type="submission" date="2016-02" db="EMBL/GenBank/DDBJ databases">
        <title>Draft genome sequence of five rapidly growing Mycobacterium species.</title>
        <authorList>
            <person name="Katahira K."/>
            <person name="Gotou Y."/>
            <person name="Iida K."/>
            <person name="Ogura Y."/>
            <person name="Hayashi T."/>
        </authorList>
    </citation>
    <scope>NUCLEOTIDE SEQUENCE [LARGE SCALE GENOMIC DNA]</scope>
    <source>
        <strain evidence="3">JCM6368</strain>
    </source>
</reference>
<accession>A0A117IEF5</accession>
<protein>
    <submittedName>
        <fullName evidence="2">Uncharacterized protein</fullName>
    </submittedName>
</protein>
<dbReference type="Proteomes" id="UP000069705">
    <property type="component" value="Unassembled WGS sequence"/>
</dbReference>
<evidence type="ECO:0000256" key="1">
    <source>
        <dbReference type="SAM" id="MobiDB-lite"/>
    </source>
</evidence>
<dbReference type="AlphaFoldDB" id="A0A117IEF5"/>
<organism evidence="2 3">
    <name type="scientific">Mycolicibacterium fortuitum subsp. acetamidolyticum</name>
    <dbReference type="NCBI Taxonomy" id="144550"/>
    <lineage>
        <taxon>Bacteria</taxon>
        <taxon>Bacillati</taxon>
        <taxon>Actinomycetota</taxon>
        <taxon>Actinomycetes</taxon>
        <taxon>Mycobacteriales</taxon>
        <taxon>Mycobacteriaceae</taxon>
        <taxon>Mycolicibacterium</taxon>
    </lineage>
</organism>
<gene>
    <name evidence="2" type="ORF">RMCFA_2698</name>
</gene>